<name>U1I320_ENDPU</name>
<dbReference type="HOGENOM" id="CLU_014247_0_0_1"/>
<keyword evidence="1" id="KW-1133">Transmembrane helix</keyword>
<keyword evidence="1" id="KW-0812">Transmembrane</keyword>
<dbReference type="eggNOG" id="ENOG502SHTF">
    <property type="taxonomic scope" value="Eukaryota"/>
</dbReference>
<keyword evidence="3" id="KW-1185">Reference proteome</keyword>
<reference evidence="3" key="1">
    <citation type="journal article" date="2014" name="BMC Genomics">
        <title>Genome characteristics reveal the impact of lichenization on lichen-forming fungus Endocarpon pusillum Hedwig (Verrucariales, Ascomycota).</title>
        <authorList>
            <person name="Wang Y.-Y."/>
            <person name="Liu B."/>
            <person name="Zhang X.-Y."/>
            <person name="Zhou Q.-M."/>
            <person name="Zhang T."/>
            <person name="Li H."/>
            <person name="Yu Y.-F."/>
            <person name="Zhang X.-L."/>
            <person name="Hao X.-Y."/>
            <person name="Wang M."/>
            <person name="Wang L."/>
            <person name="Wei J.-C."/>
        </authorList>
    </citation>
    <scope>NUCLEOTIDE SEQUENCE [LARGE SCALE GENOMIC DNA]</scope>
    <source>
        <strain evidence="3">Z07020 / HMAS-L-300199</strain>
    </source>
</reference>
<sequence>MSQLPAEYVKRGLWINIELGPVMGRIITTDTQTGNLVVALLALLTTLGQAFLRTLPTPCALLLEWIKLWWMWRKTDKAFLRSWLQILLGLIFTLGTVLIGVLVSLVVKSTDIEVCVDKPHCGPWNLDAIMNAQQTNDTALNPYRQHMDKVRESSRAYVRECYQNYSITPERCKSFTRPSISFTQERLDCPFTPALCKGFEKPAIRLDSGLVDLNDAFGLNLDPTDRVKVRKTTTCAVLEVENRVSVVNMSSIPNLSRPPLPNEQAMIVHLGSAGGHANFTYALSLLMANLTSGYTTNIAIKFWDAYNNAISSTFIPPLEMQSSDADLVAIFIAKNEMRYRQPINDPFFAAHRREDEVSDQQRGNVTFYNSDFPISALGCTLQYQFCHAQAAGTPDSCSNLTGIPSLPFEDIPNASGVQVAAMQELVGIMFETDIQSANLDLKAQNLAGNFGFLASLPDDQWSRKYMVEYAIGKSVRQPDVAPLMKTNLTEGKQKLCGKQKMRNPGGFVNINVFALAFVCTFTCVVTIIDLVLLKFFIVRNKSSRMDRWFQDGVYQLQRRAYDAHGEGTWRRLVKEVPLTDLNEKLSELPNESCAKCSCSSVKNVQLKPSKTA</sequence>
<proteinExistence type="predicted"/>
<evidence type="ECO:0000313" key="3">
    <source>
        <dbReference type="Proteomes" id="UP000019373"/>
    </source>
</evidence>
<feature type="transmembrane region" description="Helical" evidence="1">
    <location>
        <begin position="36"/>
        <end position="63"/>
    </location>
</feature>
<dbReference type="RefSeq" id="XP_007786269.1">
    <property type="nucleotide sequence ID" value="XM_007788079.1"/>
</dbReference>
<dbReference type="Proteomes" id="UP000019373">
    <property type="component" value="Unassembled WGS sequence"/>
</dbReference>
<evidence type="ECO:0000313" key="2">
    <source>
        <dbReference type="EMBL" id="ERF76409.1"/>
    </source>
</evidence>
<dbReference type="GeneID" id="19241855"/>
<accession>U1I320</accession>
<evidence type="ECO:0000256" key="1">
    <source>
        <dbReference type="SAM" id="Phobius"/>
    </source>
</evidence>
<dbReference type="OrthoDB" id="3540210at2759"/>
<dbReference type="OMA" id="CPFNETM"/>
<organism evidence="2 3">
    <name type="scientific">Endocarpon pusillum (strain Z07020 / HMAS-L-300199)</name>
    <name type="common">Lichen-forming fungus</name>
    <dbReference type="NCBI Taxonomy" id="1263415"/>
    <lineage>
        <taxon>Eukaryota</taxon>
        <taxon>Fungi</taxon>
        <taxon>Dikarya</taxon>
        <taxon>Ascomycota</taxon>
        <taxon>Pezizomycotina</taxon>
        <taxon>Eurotiomycetes</taxon>
        <taxon>Chaetothyriomycetidae</taxon>
        <taxon>Verrucariales</taxon>
        <taxon>Verrucariaceae</taxon>
        <taxon>Endocarpon</taxon>
    </lineage>
</organism>
<gene>
    <name evidence="2" type="ORF">EPUS_06967</name>
</gene>
<feature type="transmembrane region" description="Helical" evidence="1">
    <location>
        <begin position="83"/>
        <end position="107"/>
    </location>
</feature>
<dbReference type="EMBL" id="KE720764">
    <property type="protein sequence ID" value="ERF76409.1"/>
    <property type="molecule type" value="Genomic_DNA"/>
</dbReference>
<keyword evidence="1" id="KW-0472">Membrane</keyword>
<protein>
    <submittedName>
        <fullName evidence="2">Uncharacterized protein</fullName>
    </submittedName>
</protein>
<dbReference type="AlphaFoldDB" id="U1I320"/>
<feature type="transmembrane region" description="Helical" evidence="1">
    <location>
        <begin position="512"/>
        <end position="537"/>
    </location>
</feature>